<dbReference type="AlphaFoldDB" id="A0A4S3TJG0"/>
<name>A0A4S3TJG0_9EURY</name>
<keyword evidence="1" id="KW-1133">Transmembrane helix</keyword>
<gene>
    <name evidence="2" type="ORF">D8Y22_14615</name>
</gene>
<evidence type="ECO:0000256" key="1">
    <source>
        <dbReference type="SAM" id="Phobius"/>
    </source>
</evidence>
<keyword evidence="1" id="KW-0812">Transmembrane</keyword>
<accession>A0A4S3TJG0</accession>
<dbReference type="Proteomes" id="UP000318864">
    <property type="component" value="Unassembled WGS sequence"/>
</dbReference>
<keyword evidence="3" id="KW-1185">Reference proteome</keyword>
<reference evidence="2 3" key="1">
    <citation type="submission" date="2018-10" db="EMBL/GenBank/DDBJ databases">
        <title>Natronolimnobius sp. XQ-INN 246 isolated from Inner Mongolia Autonomous Region of China.</title>
        <authorList>
            <person name="Xue Q."/>
        </authorList>
    </citation>
    <scope>NUCLEOTIDE SEQUENCE [LARGE SCALE GENOMIC DNA]</scope>
    <source>
        <strain evidence="2 3">XQ-INN 246</strain>
    </source>
</reference>
<sequence length="77" mass="8357">MDERQDGTGVQFDREWFRFGIVLAILYAAFTVVLVSLLQFDQSIAIAVAAGASVVFGVAVMLYVIYVKGVDVSVPGR</sequence>
<dbReference type="EMBL" id="RBZW01000042">
    <property type="protein sequence ID" value="THE64142.1"/>
    <property type="molecule type" value="Genomic_DNA"/>
</dbReference>
<feature type="transmembrane region" description="Helical" evidence="1">
    <location>
        <begin position="44"/>
        <end position="66"/>
    </location>
</feature>
<proteinExistence type="predicted"/>
<protein>
    <submittedName>
        <fullName evidence="2">Uncharacterized protein</fullName>
    </submittedName>
</protein>
<dbReference type="OrthoDB" id="168759at2157"/>
<comment type="caution">
    <text evidence="2">The sequence shown here is derived from an EMBL/GenBank/DDBJ whole genome shotgun (WGS) entry which is preliminary data.</text>
</comment>
<evidence type="ECO:0000313" key="2">
    <source>
        <dbReference type="EMBL" id="THE64142.1"/>
    </source>
</evidence>
<feature type="transmembrane region" description="Helical" evidence="1">
    <location>
        <begin position="16"/>
        <end position="37"/>
    </location>
</feature>
<organism evidence="2 3">
    <name type="scientific">Salinadaptatus halalkaliphilus</name>
    <dbReference type="NCBI Taxonomy" id="2419781"/>
    <lineage>
        <taxon>Archaea</taxon>
        <taxon>Methanobacteriati</taxon>
        <taxon>Methanobacteriota</taxon>
        <taxon>Stenosarchaea group</taxon>
        <taxon>Halobacteria</taxon>
        <taxon>Halobacteriales</taxon>
        <taxon>Natrialbaceae</taxon>
        <taxon>Salinadaptatus</taxon>
    </lineage>
</organism>
<keyword evidence="1" id="KW-0472">Membrane</keyword>
<dbReference type="RefSeq" id="WP_141465427.1">
    <property type="nucleotide sequence ID" value="NZ_RBZW01000042.1"/>
</dbReference>
<evidence type="ECO:0000313" key="3">
    <source>
        <dbReference type="Proteomes" id="UP000318864"/>
    </source>
</evidence>